<dbReference type="InterPro" id="IPR011257">
    <property type="entry name" value="DNA_glycosylase"/>
</dbReference>
<gene>
    <name evidence="16" type="ORF">JCM21142_93419</name>
</gene>
<evidence type="ECO:0000256" key="5">
    <source>
        <dbReference type="ARBA" id="ARBA00022023"/>
    </source>
</evidence>
<dbReference type="InterPro" id="IPR015797">
    <property type="entry name" value="NUDIX_hydrolase-like_dom_sf"/>
</dbReference>
<sequence>MGKFSSDLILWYKENKRDLPWRRTSEVYRVWVSEIILQQTRVNQGINYYLTLTEAFPTVHHLARASEDEVLKLWQGLGYYSRARNMHAAAKYVSQELNGVFPDTFDGLLKLKGIGPYTAAAISSICYNQPHTVVDGNVFRVLTRIYGVETAINTSQGKKQIEELAQSLNDGKAYGDFNQAIMEFGALHCTPQLPACQCCIFSDTCWALQHNKVHLLPVKEKKLQVKKRYLNFIVLFNKEEQTVIQRRNHNDIWRGLYQYPLIETTQVISPQNLLNTDELRELTAQQDIHLISEYSFKHQLTHRRLIINILNIQIPSLAHLTSPQYQLIKTDQVNKYAFPKPLSRIFNETPKHRL</sequence>
<keyword evidence="13 14" id="KW-0326">Glycosidase</keyword>
<evidence type="ECO:0000313" key="16">
    <source>
        <dbReference type="EMBL" id="GAF04702.1"/>
    </source>
</evidence>
<dbReference type="SMART" id="SM00478">
    <property type="entry name" value="ENDO3c"/>
    <property type="match status" value="1"/>
</dbReference>
<comment type="cofactor">
    <cofactor evidence="14">
        <name>[4Fe-4S] cluster</name>
        <dbReference type="ChEBI" id="CHEBI:49883"/>
    </cofactor>
    <text evidence="14">Binds 1 [4Fe-4S] cluster.</text>
</comment>
<reference evidence="16 17" key="1">
    <citation type="journal article" date="2014" name="Genome Announc.">
        <title>Draft Genome Sequence of Cytophaga fermentans JCM 21142T, a Facultative Anaerobe Isolated from Marine Mud.</title>
        <authorList>
            <person name="Starns D."/>
            <person name="Oshima K."/>
            <person name="Suda W."/>
            <person name="Iino T."/>
            <person name="Yuki M."/>
            <person name="Inoue J."/>
            <person name="Kitamura K."/>
            <person name="Iida T."/>
            <person name="Darby A."/>
            <person name="Hattori M."/>
            <person name="Ohkuma M."/>
        </authorList>
    </citation>
    <scope>NUCLEOTIDE SEQUENCE [LARGE SCALE GENOMIC DNA]</scope>
    <source>
        <strain evidence="16 17">JCM 21142</strain>
    </source>
</reference>
<dbReference type="Pfam" id="PF00730">
    <property type="entry name" value="HhH-GPD"/>
    <property type="match status" value="1"/>
</dbReference>
<evidence type="ECO:0000256" key="3">
    <source>
        <dbReference type="ARBA" id="ARBA00008343"/>
    </source>
</evidence>
<keyword evidence="11" id="KW-0411">Iron-sulfur</keyword>
<dbReference type="GO" id="GO:0046872">
    <property type="term" value="F:metal ion binding"/>
    <property type="evidence" value="ECO:0007669"/>
    <property type="project" value="UniProtKB-UniRule"/>
</dbReference>
<dbReference type="Gene3D" id="3.90.79.10">
    <property type="entry name" value="Nucleoside Triphosphate Pyrophosphohydrolase"/>
    <property type="match status" value="1"/>
</dbReference>
<evidence type="ECO:0000256" key="1">
    <source>
        <dbReference type="ARBA" id="ARBA00000843"/>
    </source>
</evidence>
<dbReference type="EC" id="3.2.2.31" evidence="4 14"/>
<evidence type="ECO:0000256" key="12">
    <source>
        <dbReference type="ARBA" id="ARBA00023204"/>
    </source>
</evidence>
<protein>
    <recommendedName>
        <fullName evidence="5 14">Adenine DNA glycosylase</fullName>
        <ecNumber evidence="4 14">3.2.2.31</ecNumber>
    </recommendedName>
</protein>
<evidence type="ECO:0000256" key="13">
    <source>
        <dbReference type="ARBA" id="ARBA00023295"/>
    </source>
</evidence>
<dbReference type="PANTHER" id="PTHR42944:SF1">
    <property type="entry name" value="ADENINE DNA GLYCOSYLASE"/>
    <property type="match status" value="1"/>
</dbReference>
<dbReference type="eggNOG" id="COG1194">
    <property type="taxonomic scope" value="Bacteria"/>
</dbReference>
<comment type="caution">
    <text evidence="16">The sequence shown here is derived from an EMBL/GenBank/DDBJ whole genome shotgun (WGS) entry which is preliminary data.</text>
</comment>
<accession>W7Y8W4</accession>
<dbReference type="Pfam" id="PF14815">
    <property type="entry name" value="NUDIX_4"/>
    <property type="match status" value="1"/>
</dbReference>
<dbReference type="Gene3D" id="1.10.340.30">
    <property type="entry name" value="Hypothetical protein, domain 2"/>
    <property type="match status" value="1"/>
</dbReference>
<evidence type="ECO:0000256" key="4">
    <source>
        <dbReference type="ARBA" id="ARBA00012045"/>
    </source>
</evidence>
<dbReference type="Proteomes" id="UP000019402">
    <property type="component" value="Unassembled WGS sequence"/>
</dbReference>
<dbReference type="GO" id="GO:0032357">
    <property type="term" value="F:oxidized purine DNA binding"/>
    <property type="evidence" value="ECO:0007669"/>
    <property type="project" value="TreeGrafter"/>
</dbReference>
<dbReference type="GO" id="GO:0035485">
    <property type="term" value="F:adenine/guanine mispair binding"/>
    <property type="evidence" value="ECO:0007669"/>
    <property type="project" value="TreeGrafter"/>
</dbReference>
<dbReference type="GO" id="GO:0006298">
    <property type="term" value="P:mismatch repair"/>
    <property type="evidence" value="ECO:0007669"/>
    <property type="project" value="TreeGrafter"/>
</dbReference>
<evidence type="ECO:0000313" key="17">
    <source>
        <dbReference type="Proteomes" id="UP000019402"/>
    </source>
</evidence>
<dbReference type="PANTHER" id="PTHR42944">
    <property type="entry name" value="ADENINE DNA GLYCOSYLASE"/>
    <property type="match status" value="1"/>
</dbReference>
<dbReference type="STRING" id="869213.GCA_000517085_03702"/>
<dbReference type="NCBIfam" id="TIGR01084">
    <property type="entry name" value="mutY"/>
    <property type="match status" value="1"/>
</dbReference>
<dbReference type="InterPro" id="IPR023170">
    <property type="entry name" value="HhH_base_excis_C"/>
</dbReference>
<evidence type="ECO:0000256" key="14">
    <source>
        <dbReference type="RuleBase" id="RU365096"/>
    </source>
</evidence>
<dbReference type="Gene3D" id="1.10.1670.10">
    <property type="entry name" value="Helix-hairpin-Helix base-excision DNA repair enzymes (C-terminal)"/>
    <property type="match status" value="1"/>
</dbReference>
<dbReference type="EMBL" id="BAMD01000053">
    <property type="protein sequence ID" value="GAF04702.1"/>
    <property type="molecule type" value="Genomic_DNA"/>
</dbReference>
<keyword evidence="17" id="KW-1185">Reference proteome</keyword>
<organism evidence="16 17">
    <name type="scientific">Saccharicrinis fermentans DSM 9555 = JCM 21142</name>
    <dbReference type="NCBI Taxonomy" id="869213"/>
    <lineage>
        <taxon>Bacteria</taxon>
        <taxon>Pseudomonadati</taxon>
        <taxon>Bacteroidota</taxon>
        <taxon>Bacteroidia</taxon>
        <taxon>Marinilabiliales</taxon>
        <taxon>Marinilabiliaceae</taxon>
        <taxon>Saccharicrinis</taxon>
    </lineage>
</organism>
<feature type="domain" description="HhH-GPD" evidence="15">
    <location>
        <begin position="36"/>
        <end position="187"/>
    </location>
</feature>
<evidence type="ECO:0000259" key="15">
    <source>
        <dbReference type="SMART" id="SM00478"/>
    </source>
</evidence>
<dbReference type="SUPFAM" id="SSF48150">
    <property type="entry name" value="DNA-glycosylase"/>
    <property type="match status" value="1"/>
</dbReference>
<name>W7Y8W4_9BACT</name>
<dbReference type="InterPro" id="IPR005760">
    <property type="entry name" value="A/G_AdeGlyc_MutY"/>
</dbReference>
<dbReference type="GO" id="GO:0006284">
    <property type="term" value="P:base-excision repair"/>
    <property type="evidence" value="ECO:0007669"/>
    <property type="project" value="UniProtKB-UniRule"/>
</dbReference>
<evidence type="ECO:0000256" key="9">
    <source>
        <dbReference type="ARBA" id="ARBA00022801"/>
    </source>
</evidence>
<evidence type="ECO:0000256" key="10">
    <source>
        <dbReference type="ARBA" id="ARBA00023004"/>
    </source>
</evidence>
<keyword evidence="8 14" id="KW-0227">DNA damage</keyword>
<evidence type="ECO:0000256" key="2">
    <source>
        <dbReference type="ARBA" id="ARBA00002933"/>
    </source>
</evidence>
<evidence type="ECO:0000256" key="6">
    <source>
        <dbReference type="ARBA" id="ARBA00022485"/>
    </source>
</evidence>
<dbReference type="OrthoDB" id="9802365at2"/>
<dbReference type="AlphaFoldDB" id="W7Y8W4"/>
<keyword evidence="10 14" id="KW-0408">Iron</keyword>
<evidence type="ECO:0000256" key="8">
    <source>
        <dbReference type="ARBA" id="ARBA00022763"/>
    </source>
</evidence>
<keyword evidence="7" id="KW-0479">Metal-binding</keyword>
<dbReference type="InterPro" id="IPR029119">
    <property type="entry name" value="MutY_C"/>
</dbReference>
<dbReference type="CDD" id="cd03431">
    <property type="entry name" value="NUDIX_DNA_Glycosylase_C-MutY"/>
    <property type="match status" value="1"/>
</dbReference>
<proteinExistence type="inferred from homology"/>
<dbReference type="FunFam" id="1.10.340.30:FF:000002">
    <property type="entry name" value="Adenine DNA glycosylase"/>
    <property type="match status" value="1"/>
</dbReference>
<comment type="catalytic activity">
    <reaction evidence="1 14">
        <text>Hydrolyzes free adenine bases from 7,8-dihydro-8-oxoguanine:adenine mismatched double-stranded DNA, leaving an apurinic site.</text>
        <dbReference type="EC" id="3.2.2.31"/>
    </reaction>
</comment>
<keyword evidence="12" id="KW-0234">DNA repair</keyword>
<keyword evidence="6" id="KW-0004">4Fe-4S</keyword>
<comment type="similarity">
    <text evidence="3 14">Belongs to the Nth/MutY family.</text>
</comment>
<evidence type="ECO:0000256" key="11">
    <source>
        <dbReference type="ARBA" id="ARBA00023014"/>
    </source>
</evidence>
<dbReference type="Pfam" id="PF00633">
    <property type="entry name" value="HHH"/>
    <property type="match status" value="1"/>
</dbReference>
<dbReference type="InterPro" id="IPR003265">
    <property type="entry name" value="HhH-GPD_domain"/>
</dbReference>
<dbReference type="GO" id="GO:0000701">
    <property type="term" value="F:purine-specific mismatch base pair DNA N-glycosylase activity"/>
    <property type="evidence" value="ECO:0007669"/>
    <property type="project" value="UniProtKB-EC"/>
</dbReference>
<dbReference type="SUPFAM" id="SSF55811">
    <property type="entry name" value="Nudix"/>
    <property type="match status" value="1"/>
</dbReference>
<dbReference type="InterPro" id="IPR000445">
    <property type="entry name" value="HhH_motif"/>
</dbReference>
<dbReference type="GO" id="GO:0034039">
    <property type="term" value="F:8-oxo-7,8-dihydroguanine DNA N-glycosylase activity"/>
    <property type="evidence" value="ECO:0007669"/>
    <property type="project" value="TreeGrafter"/>
</dbReference>
<keyword evidence="9" id="KW-0378">Hydrolase</keyword>
<dbReference type="GO" id="GO:0051539">
    <property type="term" value="F:4 iron, 4 sulfur cluster binding"/>
    <property type="evidence" value="ECO:0007669"/>
    <property type="project" value="UniProtKB-UniRule"/>
</dbReference>
<dbReference type="InterPro" id="IPR044298">
    <property type="entry name" value="MIG/MutY"/>
</dbReference>
<comment type="function">
    <text evidence="2">Adenine glycosylase active on G-A mispairs. MutY also corrects error-prone DNA synthesis past GO lesions which are due to the oxidatively damaged form of guanine: 7,8-dihydro-8-oxoguanine (8-oxo-dGTP).</text>
</comment>
<dbReference type="CDD" id="cd00056">
    <property type="entry name" value="ENDO3c"/>
    <property type="match status" value="1"/>
</dbReference>
<evidence type="ECO:0000256" key="7">
    <source>
        <dbReference type="ARBA" id="ARBA00022723"/>
    </source>
</evidence>